<comment type="caution">
    <text evidence="2">The sequence shown here is derived from an EMBL/GenBank/DDBJ whole genome shotgun (WGS) entry which is preliminary data.</text>
</comment>
<name>A0A3N5YAQ6_9ALTE</name>
<dbReference type="AlphaFoldDB" id="A0A3N5YAQ6"/>
<dbReference type="PANTHER" id="PTHR46546:SF4">
    <property type="entry name" value="SHEWANELLA-LIKE PROTEIN PHOSPHATASE 1"/>
    <property type="match status" value="1"/>
</dbReference>
<accession>A0A3N5YAQ6</accession>
<dbReference type="RefSeq" id="WP_124028546.1">
    <property type="nucleotide sequence ID" value="NZ_JBHRSN010000007.1"/>
</dbReference>
<protein>
    <submittedName>
        <fullName evidence="2">Metallophosphoesterase</fullName>
    </submittedName>
</protein>
<dbReference type="Pfam" id="PF00149">
    <property type="entry name" value="Metallophos"/>
    <property type="match status" value="1"/>
</dbReference>
<evidence type="ECO:0000313" key="3">
    <source>
        <dbReference type="Proteomes" id="UP000275281"/>
    </source>
</evidence>
<dbReference type="GO" id="GO:0016787">
    <property type="term" value="F:hydrolase activity"/>
    <property type="evidence" value="ECO:0007669"/>
    <property type="project" value="InterPro"/>
</dbReference>
<evidence type="ECO:0000313" key="2">
    <source>
        <dbReference type="EMBL" id="RPJ65915.1"/>
    </source>
</evidence>
<gene>
    <name evidence="2" type="ORF">DRW07_13995</name>
</gene>
<dbReference type="OrthoDB" id="7550081at2"/>
<dbReference type="EMBL" id="RPOK01000004">
    <property type="protein sequence ID" value="RPJ65915.1"/>
    <property type="molecule type" value="Genomic_DNA"/>
</dbReference>
<organism evidence="2 3">
    <name type="scientific">Alteromonas sediminis</name>
    <dbReference type="NCBI Taxonomy" id="2259342"/>
    <lineage>
        <taxon>Bacteria</taxon>
        <taxon>Pseudomonadati</taxon>
        <taxon>Pseudomonadota</taxon>
        <taxon>Gammaproteobacteria</taxon>
        <taxon>Alteromonadales</taxon>
        <taxon>Alteromonadaceae</taxon>
        <taxon>Alteromonas/Salinimonas group</taxon>
        <taxon>Alteromonas</taxon>
    </lineage>
</organism>
<sequence length="351" mass="39599">MKKWLLFCLSVLLFSCSESELETLNDGPYVLYGDRAWQALWVCNGQPKRFEFPPPLARKRIEKCNLSAQLNNQTASRPELAFDNVETVAALSDIHGQFDVFRSLLMAHKIADEQGNWTFGKGHLVVSGDVFSRGPKVTESLWYLANLERQAKSNGGVVHYLLGNHEIMALNNDTRYMHDKYATTEKVLGKPLSELIGPKTVLGDWLLTRNVLVKINRMLFVHGGIHPSLATQNLSLQDINQTFVSHMIKDDTFPESGLGHFLHKTYGPIWYRGYFKAPRATMGDVDRLLQHYDLSHLIVGHTTQTQITPFYNGKVIAVDSGIKRGETGEILLIKNGNFFRGLRNGAVIPFE</sequence>
<evidence type="ECO:0000259" key="1">
    <source>
        <dbReference type="Pfam" id="PF00149"/>
    </source>
</evidence>
<dbReference type="PANTHER" id="PTHR46546">
    <property type="entry name" value="SHEWANELLA-LIKE PROTEIN PHOSPHATASE 1"/>
    <property type="match status" value="1"/>
</dbReference>
<dbReference type="PROSITE" id="PS51257">
    <property type="entry name" value="PROKAR_LIPOPROTEIN"/>
    <property type="match status" value="1"/>
</dbReference>
<keyword evidence="3" id="KW-1185">Reference proteome</keyword>
<dbReference type="InterPro" id="IPR029052">
    <property type="entry name" value="Metallo-depent_PP-like"/>
</dbReference>
<proteinExistence type="predicted"/>
<feature type="domain" description="Calcineurin-like phosphoesterase" evidence="1">
    <location>
        <begin position="87"/>
        <end position="302"/>
    </location>
</feature>
<dbReference type="SUPFAM" id="SSF56300">
    <property type="entry name" value="Metallo-dependent phosphatases"/>
    <property type="match status" value="1"/>
</dbReference>
<dbReference type="Gene3D" id="3.60.21.10">
    <property type="match status" value="1"/>
</dbReference>
<reference evidence="2 3" key="1">
    <citation type="submission" date="2018-11" db="EMBL/GenBank/DDBJ databases">
        <authorList>
            <person name="Ye M.-Q."/>
            <person name="Du Z.-J."/>
        </authorList>
    </citation>
    <scope>NUCLEOTIDE SEQUENCE [LARGE SCALE GENOMIC DNA]</scope>
    <source>
        <strain evidence="2 3">U0105</strain>
    </source>
</reference>
<dbReference type="Proteomes" id="UP000275281">
    <property type="component" value="Unassembled WGS sequence"/>
</dbReference>
<dbReference type="InterPro" id="IPR004843">
    <property type="entry name" value="Calcineurin-like_PHP"/>
</dbReference>